<dbReference type="AlphaFoldDB" id="A0A1A5YQ95"/>
<evidence type="ECO:0000313" key="5">
    <source>
        <dbReference type="EMBL" id="OBR67792.1"/>
    </source>
</evidence>
<protein>
    <submittedName>
        <fullName evidence="5">AraC family transcriptional regulator</fullName>
    </submittedName>
</protein>
<organism evidence="5 6">
    <name type="scientific">Paenibacillus oryzae</name>
    <dbReference type="NCBI Taxonomy" id="1844972"/>
    <lineage>
        <taxon>Bacteria</taxon>
        <taxon>Bacillati</taxon>
        <taxon>Bacillota</taxon>
        <taxon>Bacilli</taxon>
        <taxon>Bacillales</taxon>
        <taxon>Paenibacillaceae</taxon>
        <taxon>Paenibacillus</taxon>
    </lineage>
</organism>
<accession>A0A1A5YQ95</accession>
<dbReference type="EMBL" id="LYPA01000031">
    <property type="protein sequence ID" value="OBR67792.1"/>
    <property type="molecule type" value="Genomic_DNA"/>
</dbReference>
<evidence type="ECO:0000313" key="6">
    <source>
        <dbReference type="Proteomes" id="UP000092024"/>
    </source>
</evidence>
<dbReference type="Gene3D" id="1.10.10.60">
    <property type="entry name" value="Homeodomain-like"/>
    <property type="match status" value="2"/>
</dbReference>
<dbReference type="SMART" id="SM00342">
    <property type="entry name" value="HTH_ARAC"/>
    <property type="match status" value="1"/>
</dbReference>
<keyword evidence="2" id="KW-0238">DNA-binding</keyword>
<dbReference type="Pfam" id="PF12833">
    <property type="entry name" value="HTH_18"/>
    <property type="match status" value="1"/>
</dbReference>
<dbReference type="GO" id="GO:0043565">
    <property type="term" value="F:sequence-specific DNA binding"/>
    <property type="evidence" value="ECO:0007669"/>
    <property type="project" value="InterPro"/>
</dbReference>
<dbReference type="Pfam" id="PF02311">
    <property type="entry name" value="AraC_binding"/>
    <property type="match status" value="1"/>
</dbReference>
<dbReference type="InterPro" id="IPR020449">
    <property type="entry name" value="Tscrpt_reg_AraC-type_HTH"/>
</dbReference>
<dbReference type="Proteomes" id="UP000092024">
    <property type="component" value="Unassembled WGS sequence"/>
</dbReference>
<evidence type="ECO:0000256" key="1">
    <source>
        <dbReference type="ARBA" id="ARBA00023015"/>
    </source>
</evidence>
<name>A0A1A5YQ95_9BACL</name>
<dbReference type="PANTHER" id="PTHR43280:SF2">
    <property type="entry name" value="HTH-TYPE TRANSCRIPTIONAL REGULATOR EXSA"/>
    <property type="match status" value="1"/>
</dbReference>
<proteinExistence type="predicted"/>
<dbReference type="GO" id="GO:0003700">
    <property type="term" value="F:DNA-binding transcription factor activity"/>
    <property type="evidence" value="ECO:0007669"/>
    <property type="project" value="InterPro"/>
</dbReference>
<dbReference type="PROSITE" id="PS01124">
    <property type="entry name" value="HTH_ARAC_FAMILY_2"/>
    <property type="match status" value="1"/>
</dbReference>
<dbReference type="InterPro" id="IPR009057">
    <property type="entry name" value="Homeodomain-like_sf"/>
</dbReference>
<dbReference type="PANTHER" id="PTHR43280">
    <property type="entry name" value="ARAC-FAMILY TRANSCRIPTIONAL REGULATOR"/>
    <property type="match status" value="1"/>
</dbReference>
<dbReference type="PRINTS" id="PR00032">
    <property type="entry name" value="HTHARAC"/>
</dbReference>
<dbReference type="SUPFAM" id="SSF46689">
    <property type="entry name" value="Homeodomain-like"/>
    <property type="match status" value="2"/>
</dbReference>
<dbReference type="SUPFAM" id="SSF51215">
    <property type="entry name" value="Regulatory protein AraC"/>
    <property type="match status" value="1"/>
</dbReference>
<dbReference type="OrthoDB" id="9813413at2"/>
<dbReference type="InterPro" id="IPR018062">
    <property type="entry name" value="HTH_AraC-typ_CS"/>
</dbReference>
<keyword evidence="6" id="KW-1185">Reference proteome</keyword>
<gene>
    <name evidence="5" type="ORF">A7K91_08650</name>
</gene>
<reference evidence="5 6" key="1">
    <citation type="submission" date="2016-05" db="EMBL/GenBank/DDBJ databases">
        <title>Paenibacillus oryzae. sp. nov., isolated from the rice root.</title>
        <authorList>
            <person name="Zhang J."/>
            <person name="Zhang X."/>
        </authorList>
    </citation>
    <scope>NUCLEOTIDE SEQUENCE [LARGE SCALE GENOMIC DNA]</scope>
    <source>
        <strain evidence="5 6">1DrF-4</strain>
    </source>
</reference>
<dbReference type="RefSeq" id="WP_068680165.1">
    <property type="nucleotide sequence ID" value="NZ_LYPA01000031.1"/>
</dbReference>
<sequence length="266" mass="30507">MNIRYCYHGIMNCEPGYFWGPGLKEQYKIMFVHEGRGIYQFNGNTFYLEKGQGYIVFAGTVCYMKADEREPWVYSWIAFDGDQAGPLLEDAGLSPSSPIFSFSSGSWFQLYLDKWDAAATCDNRGELRVHSVLYQFLADWLEMMMVTKQLPAGYQAKEGYIRKALDFIHINYAERISISGLAEMIGIDRVYLSNIFKESMRVSPQQYLLQYRMDKACELLLDSELTVSEIARSVGYGDPLLFSKMFKKLTGAAPTYYRASHLPARV</sequence>
<evidence type="ECO:0000256" key="2">
    <source>
        <dbReference type="ARBA" id="ARBA00023125"/>
    </source>
</evidence>
<dbReference type="InterPro" id="IPR018060">
    <property type="entry name" value="HTH_AraC"/>
</dbReference>
<keyword evidence="3" id="KW-0804">Transcription</keyword>
<comment type="caution">
    <text evidence="5">The sequence shown here is derived from an EMBL/GenBank/DDBJ whole genome shotgun (WGS) entry which is preliminary data.</text>
</comment>
<feature type="domain" description="HTH araC/xylS-type" evidence="4">
    <location>
        <begin position="162"/>
        <end position="260"/>
    </location>
</feature>
<evidence type="ECO:0000259" key="4">
    <source>
        <dbReference type="PROSITE" id="PS01124"/>
    </source>
</evidence>
<dbReference type="PROSITE" id="PS00041">
    <property type="entry name" value="HTH_ARAC_FAMILY_1"/>
    <property type="match status" value="1"/>
</dbReference>
<dbReference type="CDD" id="cd06986">
    <property type="entry name" value="cupin_MmsR-like_N"/>
    <property type="match status" value="1"/>
</dbReference>
<dbReference type="InterPro" id="IPR037923">
    <property type="entry name" value="HTH-like"/>
</dbReference>
<keyword evidence="1" id="KW-0805">Transcription regulation</keyword>
<evidence type="ECO:0000256" key="3">
    <source>
        <dbReference type="ARBA" id="ARBA00023163"/>
    </source>
</evidence>
<dbReference type="STRING" id="1844972.A7K91_08650"/>
<dbReference type="InterPro" id="IPR003313">
    <property type="entry name" value="AraC-bd"/>
</dbReference>